<dbReference type="Gene3D" id="3.60.21.10">
    <property type="match status" value="1"/>
</dbReference>
<name>A0A9P7B717_MAUEX</name>
<evidence type="ECO:0000259" key="2">
    <source>
        <dbReference type="Pfam" id="PF00149"/>
    </source>
</evidence>
<feature type="compositionally biased region" description="Polar residues" evidence="1">
    <location>
        <begin position="77"/>
        <end position="101"/>
    </location>
</feature>
<dbReference type="InterPro" id="IPR029052">
    <property type="entry name" value="Metallo-depent_PP-like"/>
</dbReference>
<dbReference type="OrthoDB" id="783096at2759"/>
<accession>A0A9P7B717</accession>
<reference evidence="3 4" key="1">
    <citation type="submission" date="2020-11" db="EMBL/GenBank/DDBJ databases">
        <title>Kefir isolates.</title>
        <authorList>
            <person name="Marcisauskas S."/>
            <person name="Kim Y."/>
            <person name="Blasche S."/>
        </authorList>
    </citation>
    <scope>NUCLEOTIDE SEQUENCE [LARGE SCALE GENOMIC DNA]</scope>
    <source>
        <strain evidence="3 4">OG2</strain>
    </source>
</reference>
<evidence type="ECO:0000313" key="4">
    <source>
        <dbReference type="Proteomes" id="UP000750334"/>
    </source>
</evidence>
<dbReference type="GO" id="GO:0005737">
    <property type="term" value="C:cytoplasm"/>
    <property type="evidence" value="ECO:0007669"/>
    <property type="project" value="TreeGrafter"/>
</dbReference>
<keyword evidence="4" id="KW-1185">Reference proteome</keyword>
<dbReference type="AlphaFoldDB" id="A0A9P7B717"/>
<evidence type="ECO:0000313" key="3">
    <source>
        <dbReference type="EMBL" id="KAG0663435.1"/>
    </source>
</evidence>
<protein>
    <recommendedName>
        <fullName evidence="2">Calcineurin-like phosphoesterase domain-containing protein</fullName>
    </recommendedName>
</protein>
<dbReference type="SUPFAM" id="SSF56300">
    <property type="entry name" value="Metallo-dependent phosphatases"/>
    <property type="match status" value="1"/>
</dbReference>
<feature type="region of interest" description="Disordered" evidence="1">
    <location>
        <begin position="40"/>
        <end position="101"/>
    </location>
</feature>
<feature type="domain" description="Calcineurin-like phosphoesterase" evidence="2">
    <location>
        <begin position="332"/>
        <end position="590"/>
    </location>
</feature>
<dbReference type="InterPro" id="IPR004843">
    <property type="entry name" value="Calcineurin-like_PHP"/>
</dbReference>
<sequence>MSSNNSNTQENNNIPVNVELHGAGKTKVVSLEQLRKPHAVTASPEFMKNHPIRDTQLNNNNAAGGLLQTGNHRPSQENKNPSLRSIKQQDRNTSSLTNTESVVDIPHNKKWQKDEIVGLLSYNHIDLDPTINIANLDMNQLIITNIGIKKCHYLATKFERCSEKPTKKLIQPLLKPYLQQHEIKKDIRGSFGFDWFGKSEYLYFDSVTVGALLQLQIESFYTLVEVSMDSHVEDKDQIALKVYDLYFIFQKFNLKQLFPHKTSDSIMVNDLNVLFGIDCKDPRNSWKLFKDKPLTNHHRFPSYISLERTPIIKSPEYNNNKTQIMLPSGKNLKIVQLADLHMGVGENKCIDEYPATENCHADTKTFQFIKTVLDIEQPDLVVFTGDQIMGDRSVQDSETTLLKVVAPIIARGIPWAMVWGNHDDEGSLSRWELSELAYELPYSLFKFSPFDTPDNTFGVGNYIQQVFNQSNPNEALMTFYFLDSHKYSKTGKLYPGYDWIKEKQWDYMKDVYETNLYKDIPTDKPHISMAFFHIPIPEYLDVDSKKTAGQKNPIIGSFKEGVTAPKYNSGGLKVLDELGVQVTSCGHDHCNDYCLQSDSARNPIWLCFGGGAGEGGYAGYGGTERRIRIYNINPRSGNIYTWKRLNGSPNREI</sequence>
<organism evidence="3 4">
    <name type="scientific">Maudiozyma exigua</name>
    <name type="common">Yeast</name>
    <name type="synonym">Kazachstania exigua</name>
    <dbReference type="NCBI Taxonomy" id="34358"/>
    <lineage>
        <taxon>Eukaryota</taxon>
        <taxon>Fungi</taxon>
        <taxon>Dikarya</taxon>
        <taxon>Ascomycota</taxon>
        <taxon>Saccharomycotina</taxon>
        <taxon>Saccharomycetes</taxon>
        <taxon>Saccharomycetales</taxon>
        <taxon>Saccharomycetaceae</taxon>
        <taxon>Maudiozyma</taxon>
    </lineage>
</organism>
<dbReference type="Proteomes" id="UP000750334">
    <property type="component" value="Unassembled WGS sequence"/>
</dbReference>
<comment type="caution">
    <text evidence="3">The sequence shown here is derived from an EMBL/GenBank/DDBJ whole genome shotgun (WGS) entry which is preliminary data.</text>
</comment>
<gene>
    <name evidence="3" type="ORF">C6P45_000852</name>
</gene>
<dbReference type="EMBL" id="PUHR01000131">
    <property type="protein sequence ID" value="KAG0663435.1"/>
    <property type="molecule type" value="Genomic_DNA"/>
</dbReference>
<dbReference type="Pfam" id="PF00149">
    <property type="entry name" value="Metallophos"/>
    <property type="match status" value="1"/>
</dbReference>
<dbReference type="GO" id="GO:0004721">
    <property type="term" value="F:phosphoprotein phosphatase activity"/>
    <property type="evidence" value="ECO:0007669"/>
    <property type="project" value="TreeGrafter"/>
</dbReference>
<evidence type="ECO:0000256" key="1">
    <source>
        <dbReference type="SAM" id="MobiDB-lite"/>
    </source>
</evidence>
<dbReference type="PANTHER" id="PTHR32440">
    <property type="entry name" value="PHOSPHATASE DCR2-RELATED-RELATED"/>
    <property type="match status" value="1"/>
</dbReference>
<proteinExistence type="predicted"/>
<feature type="compositionally biased region" description="Low complexity" evidence="1">
    <location>
        <begin position="55"/>
        <end position="71"/>
    </location>
</feature>
<dbReference type="CDD" id="cd07383">
    <property type="entry name" value="MPP_Dcr2"/>
    <property type="match status" value="1"/>
</dbReference>
<dbReference type="PANTHER" id="PTHR32440:SF0">
    <property type="entry name" value="PHOSPHATASE DCR2-RELATED"/>
    <property type="match status" value="1"/>
</dbReference>